<keyword evidence="7 10" id="KW-0472">Membrane</keyword>
<keyword evidence="6 10" id="KW-1133">Transmembrane helix</keyword>
<accession>A0A6G1LR16</accession>
<dbReference type="GO" id="GO:0005886">
    <property type="term" value="C:plasma membrane"/>
    <property type="evidence" value="ECO:0007669"/>
    <property type="project" value="UniProtKB-SubCell"/>
</dbReference>
<feature type="transmembrane region" description="Helical" evidence="10">
    <location>
        <begin position="195"/>
        <end position="221"/>
    </location>
</feature>
<evidence type="ECO:0000313" key="12">
    <source>
        <dbReference type="Proteomes" id="UP000479987"/>
    </source>
</evidence>
<keyword evidence="9 10" id="KW-0807">Transducer</keyword>
<evidence type="ECO:0000256" key="6">
    <source>
        <dbReference type="ARBA" id="ARBA00022989"/>
    </source>
</evidence>
<evidence type="ECO:0000256" key="7">
    <source>
        <dbReference type="ARBA" id="ARBA00023136"/>
    </source>
</evidence>
<evidence type="ECO:0000256" key="8">
    <source>
        <dbReference type="ARBA" id="ARBA00023170"/>
    </source>
</evidence>
<comment type="subcellular location">
    <subcellularLocation>
        <location evidence="1 10">Cell membrane</location>
        <topology evidence="1 10">Multi-pass membrane protein</topology>
    </subcellularLocation>
</comment>
<dbReference type="PANTHER" id="PTHR21137:SF35">
    <property type="entry name" value="ODORANT RECEPTOR 19A-RELATED"/>
    <property type="match status" value="1"/>
</dbReference>
<sequence>MSESADLRNSNYENDIRYTMQVHRIILGLIGVWPILEKPRLHKRLLKGLLRTVCCFLLSFNLIPWTLYMILILDTFKSRLRMIGAFCFYVMVPAVYFTLMLRENSIRECVKHIEKDWQNVRNANDRRIMLNRAKAGRFIVISTTIFLFTSGFTYRLIQPIVRGKIVINENVTVRPLVQGNYYIFFDPQQSPAYEIVFSIHLLTGIVVYVVTTSVCGVTALFTMHACGQLEMLATWLENLPNEALWSKKSHAVARRLATIIMHHMRIRRFLHRIQHLVEEMCFIEIIGSTLILCLLGYYVITGWERNDALSFLTYAIMLTSFTFNIFILCYIGEILNTQGSKVYITCCTIDWYCLPSKQARYLILVIAMANYPTKLTAGKVMDLSFSSFGAVIRTAMAYLNLLRTVTI</sequence>
<proteinExistence type="inferred from homology"/>
<dbReference type="Pfam" id="PF02949">
    <property type="entry name" value="7tm_6"/>
    <property type="match status" value="1"/>
</dbReference>
<dbReference type="Proteomes" id="UP000479987">
    <property type="component" value="Unassembled WGS sequence"/>
</dbReference>
<evidence type="ECO:0000256" key="2">
    <source>
        <dbReference type="ARBA" id="ARBA00022475"/>
    </source>
</evidence>
<evidence type="ECO:0000256" key="4">
    <source>
        <dbReference type="ARBA" id="ARBA00022692"/>
    </source>
</evidence>
<feature type="transmembrane region" description="Helical" evidence="10">
    <location>
        <begin position="20"/>
        <end position="36"/>
    </location>
</feature>
<keyword evidence="4 10" id="KW-0812">Transmembrane</keyword>
<evidence type="ECO:0000313" key="11">
    <source>
        <dbReference type="EMBL" id="KAF3054513.1"/>
    </source>
</evidence>
<keyword evidence="12" id="KW-1185">Reference proteome</keyword>
<dbReference type="InterPro" id="IPR004117">
    <property type="entry name" value="7tm6_olfct_rcpt"/>
</dbReference>
<feature type="transmembrane region" description="Helical" evidence="10">
    <location>
        <begin position="48"/>
        <end position="71"/>
    </location>
</feature>
<organism evidence="11 12">
    <name type="scientific">Nylanderia fulva</name>
    <dbReference type="NCBI Taxonomy" id="613905"/>
    <lineage>
        <taxon>Eukaryota</taxon>
        <taxon>Metazoa</taxon>
        <taxon>Ecdysozoa</taxon>
        <taxon>Arthropoda</taxon>
        <taxon>Hexapoda</taxon>
        <taxon>Insecta</taxon>
        <taxon>Pterygota</taxon>
        <taxon>Neoptera</taxon>
        <taxon>Endopterygota</taxon>
        <taxon>Hymenoptera</taxon>
        <taxon>Apocrita</taxon>
        <taxon>Aculeata</taxon>
        <taxon>Formicoidea</taxon>
        <taxon>Formicidae</taxon>
        <taxon>Formicinae</taxon>
        <taxon>Nylanderia</taxon>
    </lineage>
</organism>
<keyword evidence="3 10" id="KW-0716">Sensory transduction</keyword>
<dbReference type="AlphaFoldDB" id="A0A6G1LR16"/>
<evidence type="ECO:0000256" key="5">
    <source>
        <dbReference type="ARBA" id="ARBA00022725"/>
    </source>
</evidence>
<protein>
    <recommendedName>
        <fullName evidence="10">Odorant receptor</fullName>
    </recommendedName>
</protein>
<gene>
    <name evidence="11" type="primary">Or-236</name>
    <name evidence="11" type="synonym">Nful_v1.0-Or-236</name>
    <name evidence="11" type="ORF">NFUL_NFUL000134</name>
</gene>
<evidence type="ECO:0000256" key="1">
    <source>
        <dbReference type="ARBA" id="ARBA00004651"/>
    </source>
</evidence>
<name>A0A6G1LR16_9HYME</name>
<evidence type="ECO:0000256" key="10">
    <source>
        <dbReference type="RuleBase" id="RU351113"/>
    </source>
</evidence>
<dbReference type="EMBL" id="SGBU01000020">
    <property type="protein sequence ID" value="KAF3054513.1"/>
    <property type="molecule type" value="Genomic_DNA"/>
</dbReference>
<evidence type="ECO:0000256" key="9">
    <source>
        <dbReference type="ARBA" id="ARBA00023224"/>
    </source>
</evidence>
<dbReference type="GO" id="GO:0007165">
    <property type="term" value="P:signal transduction"/>
    <property type="evidence" value="ECO:0007669"/>
    <property type="project" value="UniProtKB-KW"/>
</dbReference>
<evidence type="ECO:0000256" key="3">
    <source>
        <dbReference type="ARBA" id="ARBA00022606"/>
    </source>
</evidence>
<reference evidence="11 12" key="1">
    <citation type="submission" date="2019-08" db="EMBL/GenBank/DDBJ databases">
        <title>High quality draft denovo assembly of Nylanderia fulva.</title>
        <authorList>
            <person name="Vargo E.L."/>
            <person name="Tarone A.M."/>
            <person name="Konganti K.R."/>
        </authorList>
    </citation>
    <scope>NUCLEOTIDE SEQUENCE [LARGE SCALE GENOMIC DNA]</scope>
    <source>
        <strain evidence="11">TAMU-Nful-2015</strain>
        <tissue evidence="11">Whole body</tissue>
    </source>
</reference>
<dbReference type="PANTHER" id="PTHR21137">
    <property type="entry name" value="ODORANT RECEPTOR"/>
    <property type="match status" value="1"/>
</dbReference>
<keyword evidence="8 10" id="KW-0675">Receptor</keyword>
<feature type="transmembrane region" description="Helical" evidence="10">
    <location>
        <begin position="276"/>
        <end position="299"/>
    </location>
</feature>
<comment type="caution">
    <text evidence="11">The sequence shown here is derived from an EMBL/GenBank/DDBJ whole genome shotgun (WGS) entry which is preliminary data.</text>
</comment>
<dbReference type="GO" id="GO:0004984">
    <property type="term" value="F:olfactory receptor activity"/>
    <property type="evidence" value="ECO:0007669"/>
    <property type="project" value="InterPro"/>
</dbReference>
<feature type="transmembrane region" description="Helical" evidence="10">
    <location>
        <begin position="135"/>
        <end position="157"/>
    </location>
</feature>
<feature type="transmembrane region" description="Helical" evidence="10">
    <location>
        <begin position="311"/>
        <end position="331"/>
    </location>
</feature>
<keyword evidence="5 10" id="KW-0552">Olfaction</keyword>
<dbReference type="GO" id="GO:0005549">
    <property type="term" value="F:odorant binding"/>
    <property type="evidence" value="ECO:0007669"/>
    <property type="project" value="InterPro"/>
</dbReference>
<feature type="transmembrane region" description="Helical" evidence="10">
    <location>
        <begin position="83"/>
        <end position="101"/>
    </location>
</feature>
<keyword evidence="2" id="KW-1003">Cell membrane</keyword>
<comment type="similarity">
    <text evidence="10">Belongs to the insect chemoreceptor superfamily. Heteromeric odorant receptor channel (TC 1.A.69) family.</text>
</comment>